<comment type="caution">
    <text evidence="2">The sequence shown here is derived from an EMBL/GenBank/DDBJ whole genome shotgun (WGS) entry which is preliminary data.</text>
</comment>
<dbReference type="OrthoDB" id="361797at2759"/>
<evidence type="ECO:0000313" key="3">
    <source>
        <dbReference type="Proteomes" id="UP000623129"/>
    </source>
</evidence>
<sequence>MNTLFEGLFSDIDPDNGMNYESDEDLPVRAESPVPDKKKKQKRKQSKLQSEDRNTADEGSSEADKKRKKKRKRSKLQNEEGNTANEASTSEAGKMKKQKRKKKVVEKETKEGEETKQGNEMSEDEPVVSSSVKAKYVAPHLRATANAESEEIAQTRRRVRGLLNRLSESNVESITEEIAAIFRSVPRSIGCQVIGEEVLASCSRGPRGNEQ</sequence>
<dbReference type="Proteomes" id="UP000623129">
    <property type="component" value="Unassembled WGS sequence"/>
</dbReference>
<evidence type="ECO:0000313" key="2">
    <source>
        <dbReference type="EMBL" id="KAF3323521.1"/>
    </source>
</evidence>
<gene>
    <name evidence="2" type="ORF">FCM35_KLT12252</name>
</gene>
<feature type="compositionally biased region" description="Basic residues" evidence="1">
    <location>
        <begin position="95"/>
        <end position="104"/>
    </location>
</feature>
<reference evidence="2" key="1">
    <citation type="submission" date="2020-01" db="EMBL/GenBank/DDBJ databases">
        <title>Genome sequence of Kobresia littledalei, the first chromosome-level genome in the family Cyperaceae.</title>
        <authorList>
            <person name="Qu G."/>
        </authorList>
    </citation>
    <scope>NUCLEOTIDE SEQUENCE</scope>
    <source>
        <strain evidence="2">C.B.Clarke</strain>
        <tissue evidence="2">Leaf</tissue>
    </source>
</reference>
<keyword evidence="3" id="KW-1185">Reference proteome</keyword>
<organism evidence="2 3">
    <name type="scientific">Carex littledalei</name>
    <dbReference type="NCBI Taxonomy" id="544730"/>
    <lineage>
        <taxon>Eukaryota</taxon>
        <taxon>Viridiplantae</taxon>
        <taxon>Streptophyta</taxon>
        <taxon>Embryophyta</taxon>
        <taxon>Tracheophyta</taxon>
        <taxon>Spermatophyta</taxon>
        <taxon>Magnoliopsida</taxon>
        <taxon>Liliopsida</taxon>
        <taxon>Poales</taxon>
        <taxon>Cyperaceae</taxon>
        <taxon>Cyperoideae</taxon>
        <taxon>Cariceae</taxon>
        <taxon>Carex</taxon>
        <taxon>Carex subgen. Euthyceras</taxon>
    </lineage>
</organism>
<dbReference type="Gene3D" id="1.25.40.180">
    <property type="match status" value="1"/>
</dbReference>
<proteinExistence type="predicted"/>
<accession>A0A833QJY1</accession>
<feature type="compositionally biased region" description="Basic residues" evidence="1">
    <location>
        <begin position="66"/>
        <end position="75"/>
    </location>
</feature>
<dbReference type="PANTHER" id="PTHR18034">
    <property type="entry name" value="CELL CYCLE CONTROL PROTEIN CWF22-RELATED"/>
    <property type="match status" value="1"/>
</dbReference>
<protein>
    <submittedName>
        <fullName evidence="2">Nucleolar MIF4G domain-containing protein 1-like protein</fullName>
    </submittedName>
</protein>
<feature type="region of interest" description="Disordered" evidence="1">
    <location>
        <begin position="1"/>
        <end position="130"/>
    </location>
</feature>
<dbReference type="GO" id="GO:0042274">
    <property type="term" value="P:ribosomal small subunit biogenesis"/>
    <property type="evidence" value="ECO:0007669"/>
    <property type="project" value="TreeGrafter"/>
</dbReference>
<name>A0A833QJY1_9POAL</name>
<dbReference type="GO" id="GO:0005730">
    <property type="term" value="C:nucleolus"/>
    <property type="evidence" value="ECO:0007669"/>
    <property type="project" value="TreeGrafter"/>
</dbReference>
<evidence type="ECO:0000256" key="1">
    <source>
        <dbReference type="SAM" id="MobiDB-lite"/>
    </source>
</evidence>
<dbReference type="EMBL" id="SWLB01000023">
    <property type="protein sequence ID" value="KAF3323521.1"/>
    <property type="molecule type" value="Genomic_DNA"/>
</dbReference>
<dbReference type="InterPro" id="IPR050781">
    <property type="entry name" value="CWC22_splicing_factor"/>
</dbReference>
<feature type="compositionally biased region" description="Basic and acidic residues" evidence="1">
    <location>
        <begin position="105"/>
        <end position="117"/>
    </location>
</feature>
<dbReference type="PANTHER" id="PTHR18034:SF4">
    <property type="entry name" value="NUCLEOLAR MIF4G DOMAIN-CONTAINING PROTEIN 1"/>
    <property type="match status" value="1"/>
</dbReference>
<dbReference type="GO" id="GO:0003723">
    <property type="term" value="F:RNA binding"/>
    <property type="evidence" value="ECO:0007669"/>
    <property type="project" value="TreeGrafter"/>
</dbReference>
<feature type="compositionally biased region" description="Polar residues" evidence="1">
    <location>
        <begin position="79"/>
        <end position="91"/>
    </location>
</feature>
<feature type="compositionally biased region" description="Basic residues" evidence="1">
    <location>
        <begin position="37"/>
        <end position="46"/>
    </location>
</feature>
<dbReference type="AlphaFoldDB" id="A0A833QJY1"/>